<comment type="subcellular location">
    <subcellularLocation>
        <location evidence="1">Plastid</location>
        <location evidence="1">Chloroplast</location>
    </subcellularLocation>
</comment>
<dbReference type="OrthoDB" id="2436667at2759"/>
<evidence type="ECO:0008006" key="10">
    <source>
        <dbReference type="Google" id="ProtNLM"/>
    </source>
</evidence>
<dbReference type="CDD" id="cd13156">
    <property type="entry name" value="KOW_RPL6"/>
    <property type="match status" value="1"/>
</dbReference>
<dbReference type="PANTHER" id="PTHR10715:SF0">
    <property type="entry name" value="LARGE RIBOSOMAL SUBUNIT PROTEIN EL6"/>
    <property type="match status" value="1"/>
</dbReference>
<organism evidence="8 9">
    <name type="scientific">Pelagomonas calceolata</name>
    <dbReference type="NCBI Taxonomy" id="35677"/>
    <lineage>
        <taxon>Eukaryota</taxon>
        <taxon>Sar</taxon>
        <taxon>Stramenopiles</taxon>
        <taxon>Ochrophyta</taxon>
        <taxon>Pelagophyceae</taxon>
        <taxon>Pelagomonadales</taxon>
        <taxon>Pelagomonadaceae</taxon>
        <taxon>Pelagomonas</taxon>
    </lineage>
</organism>
<dbReference type="Gene3D" id="2.30.30.30">
    <property type="match status" value="1"/>
</dbReference>
<dbReference type="GO" id="GO:0003723">
    <property type="term" value="F:RNA binding"/>
    <property type="evidence" value="ECO:0007669"/>
    <property type="project" value="TreeGrafter"/>
</dbReference>
<evidence type="ECO:0000256" key="7">
    <source>
        <dbReference type="SAM" id="MobiDB-lite"/>
    </source>
</evidence>
<proteinExistence type="inferred from homology"/>
<dbReference type="FunFam" id="2.30.30.30:FF:000014">
    <property type="entry name" value="60S ribosomal protein L6"/>
    <property type="match status" value="1"/>
</dbReference>
<dbReference type="Proteomes" id="UP000789595">
    <property type="component" value="Unassembled WGS sequence"/>
</dbReference>
<feature type="region of interest" description="Disordered" evidence="7">
    <location>
        <begin position="1"/>
        <end position="39"/>
    </location>
</feature>
<dbReference type="GO" id="GO:0000027">
    <property type="term" value="P:ribosomal large subunit assembly"/>
    <property type="evidence" value="ECO:0007669"/>
    <property type="project" value="TreeGrafter"/>
</dbReference>
<evidence type="ECO:0000313" key="8">
    <source>
        <dbReference type="EMBL" id="CAH0366713.1"/>
    </source>
</evidence>
<comment type="caution">
    <text evidence="8">The sequence shown here is derived from an EMBL/GenBank/DDBJ whole genome shotgun (WGS) entry which is preliminary data.</text>
</comment>
<dbReference type="SUPFAM" id="SSF50104">
    <property type="entry name" value="Translation proteins SH3-like domain"/>
    <property type="match status" value="1"/>
</dbReference>
<keyword evidence="9" id="KW-1185">Reference proteome</keyword>
<comment type="similarity">
    <text evidence="2">Belongs to the eukaryotic ribosomal protein eL6 family.</text>
</comment>
<evidence type="ECO:0000256" key="2">
    <source>
        <dbReference type="ARBA" id="ARBA00010592"/>
    </source>
</evidence>
<name>A0A8J2S765_9STRA</name>
<evidence type="ECO:0000256" key="4">
    <source>
        <dbReference type="ARBA" id="ARBA00022640"/>
    </source>
</evidence>
<keyword evidence="6" id="KW-0687">Ribonucleoprotein</keyword>
<dbReference type="GO" id="GO:0002181">
    <property type="term" value="P:cytoplasmic translation"/>
    <property type="evidence" value="ECO:0007669"/>
    <property type="project" value="TreeGrafter"/>
</dbReference>
<keyword evidence="3" id="KW-0150">Chloroplast</keyword>
<dbReference type="InterPro" id="IPR008991">
    <property type="entry name" value="Translation_prot_SH3-like_sf"/>
</dbReference>
<protein>
    <recommendedName>
        <fullName evidence="10">60S ribosomal protein L6</fullName>
    </recommendedName>
</protein>
<dbReference type="EMBL" id="CAKKNE010000001">
    <property type="protein sequence ID" value="CAH0366713.1"/>
    <property type="molecule type" value="Genomic_DNA"/>
</dbReference>
<evidence type="ECO:0000256" key="1">
    <source>
        <dbReference type="ARBA" id="ARBA00004229"/>
    </source>
</evidence>
<dbReference type="GO" id="GO:0022625">
    <property type="term" value="C:cytosolic large ribosomal subunit"/>
    <property type="evidence" value="ECO:0007669"/>
    <property type="project" value="TreeGrafter"/>
</dbReference>
<evidence type="ECO:0000256" key="5">
    <source>
        <dbReference type="ARBA" id="ARBA00022980"/>
    </source>
</evidence>
<dbReference type="GO" id="GO:0009507">
    <property type="term" value="C:chloroplast"/>
    <property type="evidence" value="ECO:0007669"/>
    <property type="project" value="UniProtKB-SubCell"/>
</dbReference>
<keyword evidence="4" id="KW-0934">Plastid</keyword>
<dbReference type="Pfam" id="PF01159">
    <property type="entry name" value="Ribosomal_L6e"/>
    <property type="match status" value="1"/>
</dbReference>
<feature type="region of interest" description="Disordered" evidence="7">
    <location>
        <begin position="128"/>
        <end position="149"/>
    </location>
</feature>
<sequence>MAPAKKGGRAKGEARTPRSYPAYDVKASKGPAHKQNPQKLRESLKPGAVLILLAGRFRGKRVVLLKALESGLLLVTGPFAVNGVPIKRVNAAYVIATSTTVDLSSVPIPAKLNDAYFAREKANIGEKDDNFFSADKPAPPVETSDERKKDQKAIDDKLLKVIEKTPMLKAYLGALFTLTKGMKPHEMKF</sequence>
<gene>
    <name evidence="8" type="ORF">PECAL_1P32200</name>
</gene>
<dbReference type="GO" id="GO:0003735">
    <property type="term" value="F:structural constituent of ribosome"/>
    <property type="evidence" value="ECO:0007669"/>
    <property type="project" value="InterPro"/>
</dbReference>
<dbReference type="AlphaFoldDB" id="A0A8J2S765"/>
<evidence type="ECO:0000256" key="6">
    <source>
        <dbReference type="ARBA" id="ARBA00023274"/>
    </source>
</evidence>
<reference evidence="8" key="1">
    <citation type="submission" date="2021-11" db="EMBL/GenBank/DDBJ databases">
        <authorList>
            <consortium name="Genoscope - CEA"/>
            <person name="William W."/>
        </authorList>
    </citation>
    <scope>NUCLEOTIDE SEQUENCE</scope>
</reference>
<dbReference type="InterPro" id="IPR000915">
    <property type="entry name" value="60S_ribosomal_eL6"/>
</dbReference>
<dbReference type="PANTHER" id="PTHR10715">
    <property type="entry name" value="60S RIBOSOMAL PROTEIN L6"/>
    <property type="match status" value="1"/>
</dbReference>
<evidence type="ECO:0000313" key="9">
    <source>
        <dbReference type="Proteomes" id="UP000789595"/>
    </source>
</evidence>
<dbReference type="InterPro" id="IPR041997">
    <property type="entry name" value="Ribosomal_eL6_KOW"/>
</dbReference>
<dbReference type="InterPro" id="IPR014722">
    <property type="entry name" value="Rib_uL2_dom2"/>
</dbReference>
<evidence type="ECO:0000256" key="3">
    <source>
        <dbReference type="ARBA" id="ARBA00022528"/>
    </source>
</evidence>
<keyword evidence="5" id="KW-0689">Ribosomal protein</keyword>
<accession>A0A8J2S765</accession>